<dbReference type="PANTHER" id="PTHR31306">
    <property type="entry name" value="ALPHA-1,6-MANNOSYLTRANSFERASE MNN11-RELATED"/>
    <property type="match status" value="1"/>
</dbReference>
<proteinExistence type="inferred from homology"/>
<dbReference type="InterPro" id="IPR029044">
    <property type="entry name" value="Nucleotide-diphossugar_trans"/>
</dbReference>
<sequence>MTLYYEKPSARTGFRLKKLPNRFIIVPRVLILSAILLSIYIYTYSTKHALNPRFAPSNIPSSLYKLLDAIKLPITAPNYTDVLGKTFDIHKEGPWWTTSLKKDILIVDIDTRVPDQSNELWSEGPMDWIGVAAYNLGVERDGSMLSVSQMNHFLYAQIHGYDYHFYRAQEMEGWHSTWVKPRVFMELLPKYKFVVFLDGDANFAHLDVPLEWMFNRWAITPNTSIAMPSDVGQDLGDAHNVGDDSRGNLEQNTGVVVLQNIPYTYEILEAWRDCPTETRYPGCGKWQTEWAHEQTAWSEYIRYDFNPNGTQIVYIPGDDAMGFPGLGDNAWIRQNFNGQFIRHHTIEKSKTLRDSEVAILQSISDLLRKELHGAKEYYWILEQEKEGVEKQGDKASLTEGEEKQKEV</sequence>
<dbReference type="EMBL" id="MU006329">
    <property type="protein sequence ID" value="KAF2847070.1"/>
    <property type="molecule type" value="Genomic_DNA"/>
</dbReference>
<keyword evidence="3" id="KW-0808">Transferase</keyword>
<evidence type="ECO:0000313" key="6">
    <source>
        <dbReference type="EMBL" id="KAF2847070.1"/>
    </source>
</evidence>
<evidence type="ECO:0000256" key="1">
    <source>
        <dbReference type="ARBA" id="ARBA00005664"/>
    </source>
</evidence>
<evidence type="ECO:0000256" key="2">
    <source>
        <dbReference type="ARBA" id="ARBA00022676"/>
    </source>
</evidence>
<feature type="transmembrane region" description="Helical" evidence="5">
    <location>
        <begin position="21"/>
        <end position="42"/>
    </location>
</feature>
<keyword evidence="5" id="KW-1133">Transmembrane helix</keyword>
<dbReference type="GO" id="GO:0006487">
    <property type="term" value="P:protein N-linked glycosylation"/>
    <property type="evidence" value="ECO:0007669"/>
    <property type="project" value="TreeGrafter"/>
</dbReference>
<dbReference type="AlphaFoldDB" id="A0A6A7AUW4"/>
<evidence type="ECO:0000256" key="4">
    <source>
        <dbReference type="SAM" id="MobiDB-lite"/>
    </source>
</evidence>
<name>A0A6A7AUW4_9PLEO</name>
<dbReference type="Proteomes" id="UP000799423">
    <property type="component" value="Unassembled WGS sequence"/>
</dbReference>
<gene>
    <name evidence="6" type="ORF">T440DRAFT_510499</name>
</gene>
<protein>
    <recommendedName>
        <fullName evidence="8">Nucleotide-diphospho-sugar transferase domain-containing protein</fullName>
    </recommendedName>
</protein>
<accession>A0A6A7AUW4</accession>
<evidence type="ECO:0008006" key="8">
    <source>
        <dbReference type="Google" id="ProtNLM"/>
    </source>
</evidence>
<dbReference type="InterPro" id="IPR008630">
    <property type="entry name" value="Glyco_trans_34"/>
</dbReference>
<feature type="region of interest" description="Disordered" evidence="4">
    <location>
        <begin position="386"/>
        <end position="407"/>
    </location>
</feature>
<dbReference type="Pfam" id="PF05637">
    <property type="entry name" value="Glyco_transf_34"/>
    <property type="match status" value="1"/>
</dbReference>
<keyword evidence="7" id="KW-1185">Reference proteome</keyword>
<dbReference type="GO" id="GO:0016757">
    <property type="term" value="F:glycosyltransferase activity"/>
    <property type="evidence" value="ECO:0007669"/>
    <property type="project" value="UniProtKB-KW"/>
</dbReference>
<organism evidence="6 7">
    <name type="scientific">Plenodomus tracheiphilus IPT5</name>
    <dbReference type="NCBI Taxonomy" id="1408161"/>
    <lineage>
        <taxon>Eukaryota</taxon>
        <taxon>Fungi</taxon>
        <taxon>Dikarya</taxon>
        <taxon>Ascomycota</taxon>
        <taxon>Pezizomycotina</taxon>
        <taxon>Dothideomycetes</taxon>
        <taxon>Pleosporomycetidae</taxon>
        <taxon>Pleosporales</taxon>
        <taxon>Pleosporineae</taxon>
        <taxon>Leptosphaeriaceae</taxon>
        <taxon>Plenodomus</taxon>
    </lineage>
</organism>
<evidence type="ECO:0000256" key="5">
    <source>
        <dbReference type="SAM" id="Phobius"/>
    </source>
</evidence>
<keyword evidence="5" id="KW-0472">Membrane</keyword>
<keyword evidence="5" id="KW-0812">Transmembrane</keyword>
<reference evidence="6" key="1">
    <citation type="submission" date="2020-01" db="EMBL/GenBank/DDBJ databases">
        <authorList>
            <consortium name="DOE Joint Genome Institute"/>
            <person name="Haridas S."/>
            <person name="Albert R."/>
            <person name="Binder M."/>
            <person name="Bloem J."/>
            <person name="Labutti K."/>
            <person name="Salamov A."/>
            <person name="Andreopoulos B."/>
            <person name="Baker S.E."/>
            <person name="Barry K."/>
            <person name="Bills G."/>
            <person name="Bluhm B.H."/>
            <person name="Cannon C."/>
            <person name="Castanera R."/>
            <person name="Culley D.E."/>
            <person name="Daum C."/>
            <person name="Ezra D."/>
            <person name="Gonzalez J.B."/>
            <person name="Henrissat B."/>
            <person name="Kuo A."/>
            <person name="Liang C."/>
            <person name="Lipzen A."/>
            <person name="Lutzoni F."/>
            <person name="Magnuson J."/>
            <person name="Mondo S."/>
            <person name="Nolan M."/>
            <person name="Ohm R."/>
            <person name="Pangilinan J."/>
            <person name="Park H.-J."/>
            <person name="Ramirez L."/>
            <person name="Alfaro M."/>
            <person name="Sun H."/>
            <person name="Tritt A."/>
            <person name="Yoshinaga Y."/>
            <person name="Zwiers L.-H."/>
            <person name="Turgeon B.G."/>
            <person name="Goodwin S.B."/>
            <person name="Spatafora J.W."/>
            <person name="Crous P.W."/>
            <person name="Grigoriev I.V."/>
        </authorList>
    </citation>
    <scope>NUCLEOTIDE SEQUENCE</scope>
    <source>
        <strain evidence="6">IPT5</strain>
    </source>
</reference>
<evidence type="ECO:0000256" key="3">
    <source>
        <dbReference type="ARBA" id="ARBA00022679"/>
    </source>
</evidence>
<evidence type="ECO:0000313" key="7">
    <source>
        <dbReference type="Proteomes" id="UP000799423"/>
    </source>
</evidence>
<keyword evidence="2" id="KW-0328">Glycosyltransferase</keyword>
<dbReference type="Gene3D" id="3.90.550.10">
    <property type="entry name" value="Spore Coat Polysaccharide Biosynthesis Protein SpsA, Chain A"/>
    <property type="match status" value="1"/>
</dbReference>
<comment type="similarity">
    <text evidence="1">Belongs to the glycosyltransferase 34 family.</text>
</comment>
<dbReference type="PANTHER" id="PTHR31306:SF3">
    <property type="entry name" value="NUCLEOTIDE-DIPHOSPHO-SUGAR TRANSFERASE DOMAIN-CONTAINING PROTEIN"/>
    <property type="match status" value="1"/>
</dbReference>
<dbReference type="OrthoDB" id="3763672at2759"/>
<dbReference type="GO" id="GO:0000139">
    <property type="term" value="C:Golgi membrane"/>
    <property type="evidence" value="ECO:0007669"/>
    <property type="project" value="TreeGrafter"/>
</dbReference>